<dbReference type="Proteomes" id="UP000270094">
    <property type="component" value="Unassembled WGS sequence"/>
</dbReference>
<accession>A0A3P7JZQ1</accession>
<proteinExistence type="predicted"/>
<name>A0A3P7JZQ1_STRVU</name>
<sequence length="126" mass="14234">MGLRLRLNNARARLDTLELHVRTALQDMRDPVMDLILEPAYLSSKDSPNALVLALFLSTQLEEDVSARHMLKDQTAINAHRTLSTWQLRTLKDVFHASAPESHNNASLQASADRWLGSFPAQLRFT</sequence>
<dbReference type="EMBL" id="UYYB01140523">
    <property type="protein sequence ID" value="VDM85439.1"/>
    <property type="molecule type" value="Genomic_DNA"/>
</dbReference>
<dbReference type="AlphaFoldDB" id="A0A3P7JZQ1"/>
<evidence type="ECO:0000313" key="1">
    <source>
        <dbReference type="EMBL" id="VDM85439.1"/>
    </source>
</evidence>
<protein>
    <submittedName>
        <fullName evidence="1">Uncharacterized protein</fullName>
    </submittedName>
</protein>
<organism evidence="1 2">
    <name type="scientific">Strongylus vulgaris</name>
    <name type="common">Blood worm</name>
    <dbReference type="NCBI Taxonomy" id="40348"/>
    <lineage>
        <taxon>Eukaryota</taxon>
        <taxon>Metazoa</taxon>
        <taxon>Ecdysozoa</taxon>
        <taxon>Nematoda</taxon>
        <taxon>Chromadorea</taxon>
        <taxon>Rhabditida</taxon>
        <taxon>Rhabditina</taxon>
        <taxon>Rhabditomorpha</taxon>
        <taxon>Strongyloidea</taxon>
        <taxon>Strongylidae</taxon>
        <taxon>Strongylus</taxon>
    </lineage>
</organism>
<evidence type="ECO:0000313" key="2">
    <source>
        <dbReference type="Proteomes" id="UP000270094"/>
    </source>
</evidence>
<reference evidence="1 2" key="1">
    <citation type="submission" date="2018-11" db="EMBL/GenBank/DDBJ databases">
        <authorList>
            <consortium name="Pathogen Informatics"/>
        </authorList>
    </citation>
    <scope>NUCLEOTIDE SEQUENCE [LARGE SCALE GENOMIC DNA]</scope>
</reference>
<keyword evidence="2" id="KW-1185">Reference proteome</keyword>
<gene>
    <name evidence="1" type="ORF">SVUK_LOCUS20437</name>
</gene>